<sequence>MDIASAFHSATAGLQRADQEMQRNAETVARVTAGVDENEDLNTALVESTQNETLARASVNTVQSVDEAEQTLGRILDTEA</sequence>
<feature type="region of interest" description="Disordered" evidence="1">
    <location>
        <begin position="1"/>
        <end position="23"/>
    </location>
</feature>
<reference evidence="2 3" key="1">
    <citation type="submission" date="2016-10" db="EMBL/GenBank/DDBJ databases">
        <authorList>
            <person name="de Groot N.N."/>
        </authorList>
    </citation>
    <scope>NUCLEOTIDE SEQUENCE [LARGE SCALE GENOMIC DNA]</scope>
    <source>
        <strain evidence="2 3">CGMCC 1.6291</strain>
    </source>
</reference>
<dbReference type="STRING" id="406100.SAMN04488052_11382"/>
<organism evidence="2 3">
    <name type="scientific">Aquisalimonas asiatica</name>
    <dbReference type="NCBI Taxonomy" id="406100"/>
    <lineage>
        <taxon>Bacteria</taxon>
        <taxon>Pseudomonadati</taxon>
        <taxon>Pseudomonadota</taxon>
        <taxon>Gammaproteobacteria</taxon>
        <taxon>Chromatiales</taxon>
        <taxon>Ectothiorhodospiraceae</taxon>
        <taxon>Aquisalimonas</taxon>
    </lineage>
</organism>
<proteinExistence type="predicted"/>
<name>A0A1H8VM59_9GAMM</name>
<evidence type="ECO:0000313" key="3">
    <source>
        <dbReference type="Proteomes" id="UP000199657"/>
    </source>
</evidence>
<protein>
    <submittedName>
        <fullName evidence="2">Uncharacterized protein</fullName>
    </submittedName>
</protein>
<keyword evidence="3" id="KW-1185">Reference proteome</keyword>
<dbReference type="EMBL" id="FOEG01000013">
    <property type="protein sequence ID" value="SEP16393.1"/>
    <property type="molecule type" value="Genomic_DNA"/>
</dbReference>
<evidence type="ECO:0000313" key="2">
    <source>
        <dbReference type="EMBL" id="SEP16393.1"/>
    </source>
</evidence>
<dbReference type="RefSeq" id="WP_091646271.1">
    <property type="nucleotide sequence ID" value="NZ_FOEG01000013.1"/>
</dbReference>
<evidence type="ECO:0000256" key="1">
    <source>
        <dbReference type="SAM" id="MobiDB-lite"/>
    </source>
</evidence>
<dbReference type="AlphaFoldDB" id="A0A1H8VM59"/>
<dbReference type="Proteomes" id="UP000199657">
    <property type="component" value="Unassembled WGS sequence"/>
</dbReference>
<accession>A0A1H8VM59</accession>
<gene>
    <name evidence="2" type="ORF">SAMN04488052_11382</name>
</gene>